<dbReference type="PANTHER" id="PTHR10491">
    <property type="entry name" value="DTDP-4-DEHYDRORHAMNOSE REDUCTASE"/>
    <property type="match status" value="1"/>
</dbReference>
<keyword evidence="6" id="KW-0521">NADP</keyword>
<dbReference type="GO" id="GO:0005829">
    <property type="term" value="C:cytosol"/>
    <property type="evidence" value="ECO:0007669"/>
    <property type="project" value="TreeGrafter"/>
</dbReference>
<evidence type="ECO:0000256" key="1">
    <source>
        <dbReference type="ARBA" id="ARBA00004781"/>
    </source>
</evidence>
<dbReference type="CDD" id="cd05254">
    <property type="entry name" value="dTDP_HR_like_SDR_e"/>
    <property type="match status" value="1"/>
</dbReference>
<proteinExistence type="inferred from homology"/>
<comment type="pathway">
    <text evidence="1 6">Carbohydrate biosynthesis; dTDP-L-rhamnose biosynthesis.</text>
</comment>
<dbReference type="InterPro" id="IPR005913">
    <property type="entry name" value="dTDP_dehydrorham_reduct"/>
</dbReference>
<evidence type="ECO:0000256" key="6">
    <source>
        <dbReference type="RuleBase" id="RU364082"/>
    </source>
</evidence>
<dbReference type="RefSeq" id="WP_013537338.1">
    <property type="nucleotide sequence ID" value="NC_014926.1"/>
</dbReference>
<dbReference type="PANTHER" id="PTHR10491:SF4">
    <property type="entry name" value="METHIONINE ADENOSYLTRANSFERASE 2 SUBUNIT BETA"/>
    <property type="match status" value="1"/>
</dbReference>
<dbReference type="EC" id="1.1.1.133" evidence="3 6"/>
<dbReference type="NCBIfam" id="TIGR01214">
    <property type="entry name" value="rmlD"/>
    <property type="match status" value="1"/>
</dbReference>
<dbReference type="STRING" id="648996.Theam_0580"/>
<dbReference type="InterPro" id="IPR036291">
    <property type="entry name" value="NAD(P)-bd_dom_sf"/>
</dbReference>
<gene>
    <name evidence="8" type="ordered locus">Theam_0580</name>
</gene>
<dbReference type="Gene3D" id="3.90.25.10">
    <property type="entry name" value="UDP-galactose 4-epimerase, domain 1"/>
    <property type="match status" value="1"/>
</dbReference>
<dbReference type="Pfam" id="PF04321">
    <property type="entry name" value="RmlD_sub_bind"/>
    <property type="match status" value="1"/>
</dbReference>
<accession>E8T5W8</accession>
<evidence type="ECO:0000313" key="9">
    <source>
        <dbReference type="Proteomes" id="UP000006362"/>
    </source>
</evidence>
<dbReference type="AlphaFoldDB" id="E8T5W8"/>
<sequence>MKFLVLGASGQLGSEFALRLGNSCVALSSRECDVTNLKAVLEAVETFRPTVILNCAAYNLVDSAESDFVSAFKVNGLGVRNVAHAASRFGIFVVHFSTDYVFNGKKEEGPYTENDSPDPVNVYGRSKLFGEEFLREELPHRHLIFRVSWLYGRGRQNFVWKLLNWAGERPYLKVACDEFSVPTSTRTVVDYTLLALKKGLTGLFHLVNTGFTSRFEWAREALKTLGLKKFVRPAYMAEFNLPAKRPGFSPMSNGRLSGELSVEIPHWLEELRSFLPVAFNR</sequence>
<evidence type="ECO:0000256" key="3">
    <source>
        <dbReference type="ARBA" id="ARBA00012929"/>
    </source>
</evidence>
<evidence type="ECO:0000256" key="4">
    <source>
        <dbReference type="ARBA" id="ARBA00017099"/>
    </source>
</evidence>
<comment type="catalytic activity">
    <reaction evidence="5">
        <text>dTDP-beta-L-rhamnose + NADP(+) = dTDP-4-dehydro-beta-L-rhamnose + NADPH + H(+)</text>
        <dbReference type="Rhea" id="RHEA:21796"/>
        <dbReference type="ChEBI" id="CHEBI:15378"/>
        <dbReference type="ChEBI" id="CHEBI:57510"/>
        <dbReference type="ChEBI" id="CHEBI:57783"/>
        <dbReference type="ChEBI" id="CHEBI:58349"/>
        <dbReference type="ChEBI" id="CHEBI:62830"/>
        <dbReference type="EC" id="1.1.1.133"/>
    </reaction>
</comment>
<dbReference type="InterPro" id="IPR029903">
    <property type="entry name" value="RmlD-like-bd"/>
</dbReference>
<dbReference type="GO" id="GO:0019305">
    <property type="term" value="P:dTDP-rhamnose biosynthetic process"/>
    <property type="evidence" value="ECO:0007669"/>
    <property type="project" value="UniProtKB-UniPathway"/>
</dbReference>
<dbReference type="KEGG" id="tam:Theam_0580"/>
<dbReference type="eggNOG" id="COG1091">
    <property type="taxonomic scope" value="Bacteria"/>
</dbReference>
<comment type="function">
    <text evidence="6">Catalyzes the reduction of dTDP-6-deoxy-L-lyxo-4-hexulose to yield dTDP-L-rhamnose.</text>
</comment>
<feature type="domain" description="RmlD-like substrate binding" evidence="7">
    <location>
        <begin position="1"/>
        <end position="275"/>
    </location>
</feature>
<keyword evidence="9" id="KW-1185">Reference proteome</keyword>
<organism evidence="8 9">
    <name type="scientific">Thermovibrio ammonificans (strain DSM 15698 / JCM 12110 / HB-1)</name>
    <dbReference type="NCBI Taxonomy" id="648996"/>
    <lineage>
        <taxon>Bacteria</taxon>
        <taxon>Pseudomonadati</taxon>
        <taxon>Aquificota</taxon>
        <taxon>Aquificia</taxon>
        <taxon>Desulfurobacteriales</taxon>
        <taxon>Desulfurobacteriaceae</taxon>
        <taxon>Thermovibrio</taxon>
    </lineage>
</organism>
<dbReference type="SUPFAM" id="SSF51735">
    <property type="entry name" value="NAD(P)-binding Rossmann-fold domains"/>
    <property type="match status" value="1"/>
</dbReference>
<comment type="similarity">
    <text evidence="2 6">Belongs to the dTDP-4-dehydrorhamnose reductase family.</text>
</comment>
<dbReference type="EMBL" id="CP002444">
    <property type="protein sequence ID" value="ADU96552.1"/>
    <property type="molecule type" value="Genomic_DNA"/>
</dbReference>
<name>E8T5W8_THEA1</name>
<keyword evidence="6 8" id="KW-0560">Oxidoreductase</keyword>
<protein>
    <recommendedName>
        <fullName evidence="4 6">dTDP-4-dehydrorhamnose reductase</fullName>
        <ecNumber evidence="3 6">1.1.1.133</ecNumber>
    </recommendedName>
</protein>
<evidence type="ECO:0000259" key="7">
    <source>
        <dbReference type="Pfam" id="PF04321"/>
    </source>
</evidence>
<dbReference type="HOGENOM" id="CLU_045518_1_2_0"/>
<dbReference type="Gene3D" id="3.40.50.720">
    <property type="entry name" value="NAD(P)-binding Rossmann-like Domain"/>
    <property type="match status" value="1"/>
</dbReference>
<evidence type="ECO:0000256" key="2">
    <source>
        <dbReference type="ARBA" id="ARBA00010944"/>
    </source>
</evidence>
<reference evidence="8" key="1">
    <citation type="submission" date="2011-01" db="EMBL/GenBank/DDBJ databases">
        <title>Complete sequence of chromosome of Thermovibrio ammonificans HB-1.</title>
        <authorList>
            <consortium name="US DOE Joint Genome Institute"/>
            <person name="Lucas S."/>
            <person name="Copeland A."/>
            <person name="Lapidus A."/>
            <person name="Cheng J.-F."/>
            <person name="Goodwin L."/>
            <person name="Pitluck S."/>
            <person name="Davenport K."/>
            <person name="Detter J.C."/>
            <person name="Han C."/>
            <person name="Tapia R."/>
            <person name="Land M."/>
            <person name="Hauser L."/>
            <person name="Kyrpides N."/>
            <person name="Ivanova N."/>
            <person name="Ovchinnikova G."/>
            <person name="Vetriani C."/>
            <person name="Woyke T."/>
        </authorList>
    </citation>
    <scope>NUCLEOTIDE SEQUENCE [LARGE SCALE GENOMIC DNA]</scope>
    <source>
        <strain evidence="8">HB-1</strain>
    </source>
</reference>
<evidence type="ECO:0000313" key="8">
    <source>
        <dbReference type="EMBL" id="ADU96552.1"/>
    </source>
</evidence>
<dbReference type="GO" id="GO:0008831">
    <property type="term" value="F:dTDP-4-dehydrorhamnose reductase activity"/>
    <property type="evidence" value="ECO:0007669"/>
    <property type="project" value="UniProtKB-EC"/>
</dbReference>
<dbReference type="UniPathway" id="UPA00124"/>
<dbReference type="Proteomes" id="UP000006362">
    <property type="component" value="Chromosome"/>
</dbReference>
<evidence type="ECO:0000256" key="5">
    <source>
        <dbReference type="ARBA" id="ARBA00048200"/>
    </source>
</evidence>
<dbReference type="OrthoDB" id="9803892at2"/>